<gene>
    <name evidence="1" type="ORF">STAS_14558</name>
</gene>
<evidence type="ECO:0000313" key="1">
    <source>
        <dbReference type="EMBL" id="GER38100.1"/>
    </source>
</evidence>
<sequence length="102" mass="10660">MSLEHGGVGAVPSAVGVVGLGAKAIELGWEVPDMDPPPSAITWWHGSGRGLGMCGGERERSYLENNKRVVGNMVSNVNVVGTKHVSNYLPHHVAAKCGLQSS</sequence>
<name>A0A5A7PZ26_STRAF</name>
<evidence type="ECO:0000313" key="2">
    <source>
        <dbReference type="Proteomes" id="UP000325081"/>
    </source>
</evidence>
<reference evidence="2" key="1">
    <citation type="journal article" date="2019" name="Curr. Biol.">
        <title>Genome Sequence of Striga asiatica Provides Insight into the Evolution of Plant Parasitism.</title>
        <authorList>
            <person name="Yoshida S."/>
            <person name="Kim S."/>
            <person name="Wafula E.K."/>
            <person name="Tanskanen J."/>
            <person name="Kim Y.M."/>
            <person name="Honaas L."/>
            <person name="Yang Z."/>
            <person name="Spallek T."/>
            <person name="Conn C.E."/>
            <person name="Ichihashi Y."/>
            <person name="Cheong K."/>
            <person name="Cui S."/>
            <person name="Der J.P."/>
            <person name="Gundlach H."/>
            <person name="Jiao Y."/>
            <person name="Hori C."/>
            <person name="Ishida J.K."/>
            <person name="Kasahara H."/>
            <person name="Kiba T."/>
            <person name="Kim M.S."/>
            <person name="Koo N."/>
            <person name="Laohavisit A."/>
            <person name="Lee Y.H."/>
            <person name="Lumba S."/>
            <person name="McCourt P."/>
            <person name="Mortimer J.C."/>
            <person name="Mutuku J.M."/>
            <person name="Nomura T."/>
            <person name="Sasaki-Sekimoto Y."/>
            <person name="Seto Y."/>
            <person name="Wang Y."/>
            <person name="Wakatake T."/>
            <person name="Sakakibara H."/>
            <person name="Demura T."/>
            <person name="Yamaguchi S."/>
            <person name="Yoneyama K."/>
            <person name="Manabe R.I."/>
            <person name="Nelson D.C."/>
            <person name="Schulman A.H."/>
            <person name="Timko M.P."/>
            <person name="dePamphilis C.W."/>
            <person name="Choi D."/>
            <person name="Shirasu K."/>
        </authorList>
    </citation>
    <scope>NUCLEOTIDE SEQUENCE [LARGE SCALE GENOMIC DNA]</scope>
    <source>
        <strain evidence="2">cv. UVA1</strain>
    </source>
</reference>
<organism evidence="1 2">
    <name type="scientific">Striga asiatica</name>
    <name type="common">Asiatic witchweed</name>
    <name type="synonym">Buchnera asiatica</name>
    <dbReference type="NCBI Taxonomy" id="4170"/>
    <lineage>
        <taxon>Eukaryota</taxon>
        <taxon>Viridiplantae</taxon>
        <taxon>Streptophyta</taxon>
        <taxon>Embryophyta</taxon>
        <taxon>Tracheophyta</taxon>
        <taxon>Spermatophyta</taxon>
        <taxon>Magnoliopsida</taxon>
        <taxon>eudicotyledons</taxon>
        <taxon>Gunneridae</taxon>
        <taxon>Pentapetalae</taxon>
        <taxon>asterids</taxon>
        <taxon>lamiids</taxon>
        <taxon>Lamiales</taxon>
        <taxon>Orobanchaceae</taxon>
        <taxon>Buchnereae</taxon>
        <taxon>Striga</taxon>
    </lineage>
</organism>
<dbReference type="GO" id="GO:0008168">
    <property type="term" value="F:methyltransferase activity"/>
    <property type="evidence" value="ECO:0007669"/>
    <property type="project" value="UniProtKB-KW"/>
</dbReference>
<dbReference type="Proteomes" id="UP000325081">
    <property type="component" value="Unassembled WGS sequence"/>
</dbReference>
<keyword evidence="1" id="KW-0489">Methyltransferase</keyword>
<comment type="caution">
    <text evidence="1">The sequence shown here is derived from an EMBL/GenBank/DDBJ whole genome shotgun (WGS) entry which is preliminary data.</text>
</comment>
<proteinExistence type="predicted"/>
<accession>A0A5A7PZ26</accession>
<dbReference type="AlphaFoldDB" id="A0A5A7PZ26"/>
<dbReference type="GO" id="GO:0032259">
    <property type="term" value="P:methylation"/>
    <property type="evidence" value="ECO:0007669"/>
    <property type="project" value="UniProtKB-KW"/>
</dbReference>
<keyword evidence="2" id="KW-1185">Reference proteome</keyword>
<keyword evidence="1" id="KW-0808">Transferase</keyword>
<protein>
    <submittedName>
        <fullName evidence="1">SET-domain containing protein lysinemethyltransferase family protein</fullName>
    </submittedName>
</protein>
<dbReference type="EMBL" id="BKCP01005450">
    <property type="protein sequence ID" value="GER38100.1"/>
    <property type="molecule type" value="Genomic_DNA"/>
</dbReference>